<proteinExistence type="predicted"/>
<sequence>MTARALESSRPQQPQKKSSYQNTIANGARTSLELNSNFRGYGQETRIGTDSGVGIKTENRTEIRVATKVPRTKECLNKNHQLGAMRGRGRLSDAYHSVHPLRF</sequence>
<keyword evidence="3" id="KW-1185">Reference proteome</keyword>
<feature type="compositionally biased region" description="Low complexity" evidence="1">
    <location>
        <begin position="8"/>
        <end position="21"/>
    </location>
</feature>
<dbReference type="EMBL" id="BGZK01000027">
    <property type="protein sequence ID" value="GBP07610.1"/>
    <property type="molecule type" value="Genomic_DNA"/>
</dbReference>
<name>A0A4C1T239_EUMVA</name>
<feature type="region of interest" description="Disordered" evidence="1">
    <location>
        <begin position="1"/>
        <end position="28"/>
    </location>
</feature>
<evidence type="ECO:0000313" key="3">
    <source>
        <dbReference type="Proteomes" id="UP000299102"/>
    </source>
</evidence>
<dbReference type="Proteomes" id="UP000299102">
    <property type="component" value="Unassembled WGS sequence"/>
</dbReference>
<gene>
    <name evidence="2" type="ORF">EVAR_2742_1</name>
</gene>
<dbReference type="AlphaFoldDB" id="A0A4C1T239"/>
<reference evidence="2 3" key="1">
    <citation type="journal article" date="2019" name="Commun. Biol.">
        <title>The bagworm genome reveals a unique fibroin gene that provides high tensile strength.</title>
        <authorList>
            <person name="Kono N."/>
            <person name="Nakamura H."/>
            <person name="Ohtoshi R."/>
            <person name="Tomita M."/>
            <person name="Numata K."/>
            <person name="Arakawa K."/>
        </authorList>
    </citation>
    <scope>NUCLEOTIDE SEQUENCE [LARGE SCALE GENOMIC DNA]</scope>
</reference>
<evidence type="ECO:0000256" key="1">
    <source>
        <dbReference type="SAM" id="MobiDB-lite"/>
    </source>
</evidence>
<protein>
    <submittedName>
        <fullName evidence="2">Uncharacterized protein</fullName>
    </submittedName>
</protein>
<accession>A0A4C1T239</accession>
<evidence type="ECO:0000313" key="2">
    <source>
        <dbReference type="EMBL" id="GBP07610.1"/>
    </source>
</evidence>
<comment type="caution">
    <text evidence="2">The sequence shown here is derived from an EMBL/GenBank/DDBJ whole genome shotgun (WGS) entry which is preliminary data.</text>
</comment>
<organism evidence="2 3">
    <name type="scientific">Eumeta variegata</name>
    <name type="common">Bagworm moth</name>
    <name type="synonym">Eumeta japonica</name>
    <dbReference type="NCBI Taxonomy" id="151549"/>
    <lineage>
        <taxon>Eukaryota</taxon>
        <taxon>Metazoa</taxon>
        <taxon>Ecdysozoa</taxon>
        <taxon>Arthropoda</taxon>
        <taxon>Hexapoda</taxon>
        <taxon>Insecta</taxon>
        <taxon>Pterygota</taxon>
        <taxon>Neoptera</taxon>
        <taxon>Endopterygota</taxon>
        <taxon>Lepidoptera</taxon>
        <taxon>Glossata</taxon>
        <taxon>Ditrysia</taxon>
        <taxon>Tineoidea</taxon>
        <taxon>Psychidae</taxon>
        <taxon>Oiketicinae</taxon>
        <taxon>Eumeta</taxon>
    </lineage>
</organism>